<dbReference type="Proteomes" id="UP000252139">
    <property type="component" value="Unassembled WGS sequence"/>
</dbReference>
<evidence type="ECO:0000313" key="13">
    <source>
        <dbReference type="Proteomes" id="UP000252139"/>
    </source>
</evidence>
<dbReference type="OrthoDB" id="5983572at2759"/>
<feature type="transmembrane region" description="Helical" evidence="10">
    <location>
        <begin position="41"/>
        <end position="60"/>
    </location>
</feature>
<reference evidence="12 13" key="1">
    <citation type="journal article" date="2018" name="G3 (Bethesda)">
        <title>Phylogenetic and Phylogenomic Definition of Rhizopus Species.</title>
        <authorList>
            <person name="Gryganskyi A.P."/>
            <person name="Golan J."/>
            <person name="Dolatabadi S."/>
            <person name="Mondo S."/>
            <person name="Robb S."/>
            <person name="Idnurm A."/>
            <person name="Muszewska A."/>
            <person name="Steczkiewicz K."/>
            <person name="Masonjones S."/>
            <person name="Liao H.L."/>
            <person name="Gajdeczka M.T."/>
            <person name="Anike F."/>
            <person name="Vuek A."/>
            <person name="Anishchenko I.M."/>
            <person name="Voigt K."/>
            <person name="de Hoog G.S."/>
            <person name="Smith M.E."/>
            <person name="Heitman J."/>
            <person name="Vilgalys R."/>
            <person name="Stajich J.E."/>
        </authorList>
    </citation>
    <scope>NUCLEOTIDE SEQUENCE [LARGE SCALE GENOMIC DNA]</scope>
    <source>
        <strain evidence="12 13">CBS 357.93</strain>
    </source>
</reference>
<dbReference type="CDD" id="cd11855">
    <property type="entry name" value="SH3_Sho1p"/>
    <property type="match status" value="1"/>
</dbReference>
<dbReference type="Gene3D" id="2.30.30.40">
    <property type="entry name" value="SH3 Domains"/>
    <property type="match status" value="1"/>
</dbReference>
<evidence type="ECO:0000256" key="3">
    <source>
        <dbReference type="ARBA" id="ARBA00022443"/>
    </source>
</evidence>
<feature type="transmembrane region" description="Helical" evidence="10">
    <location>
        <begin position="93"/>
        <end position="118"/>
    </location>
</feature>
<keyword evidence="5 10" id="KW-0812">Transmembrane</keyword>
<dbReference type="Pfam" id="PF00018">
    <property type="entry name" value="SH3_1"/>
    <property type="match status" value="1"/>
</dbReference>
<dbReference type="PROSITE" id="PS50002">
    <property type="entry name" value="SH3"/>
    <property type="match status" value="1"/>
</dbReference>
<evidence type="ECO:0000313" key="12">
    <source>
        <dbReference type="EMBL" id="RCH81061.1"/>
    </source>
</evidence>
<dbReference type="AlphaFoldDB" id="A0A367IUA2"/>
<comment type="subcellular location">
    <subcellularLocation>
        <location evidence="1">Cell membrane</location>
        <topology evidence="1">Multi-pass membrane protein</topology>
    </subcellularLocation>
</comment>
<keyword evidence="8 10" id="KW-0472">Membrane</keyword>
<dbReference type="SUPFAM" id="SSF50044">
    <property type="entry name" value="SH3-domain"/>
    <property type="match status" value="1"/>
</dbReference>
<dbReference type="InterPro" id="IPR035522">
    <property type="entry name" value="Sho1_SH3"/>
</dbReference>
<dbReference type="InterPro" id="IPR001452">
    <property type="entry name" value="SH3_domain"/>
</dbReference>
<keyword evidence="4" id="KW-1003">Cell membrane</keyword>
<feature type="transmembrane region" description="Helical" evidence="10">
    <location>
        <begin position="12"/>
        <end position="35"/>
    </location>
</feature>
<evidence type="ECO:0000256" key="6">
    <source>
        <dbReference type="ARBA" id="ARBA00022989"/>
    </source>
</evidence>
<evidence type="ECO:0000256" key="8">
    <source>
        <dbReference type="ARBA" id="ARBA00023136"/>
    </source>
</evidence>
<protein>
    <submittedName>
        <fullName evidence="12">Transmembrane osmosensor</fullName>
    </submittedName>
</protein>
<dbReference type="GO" id="GO:0005886">
    <property type="term" value="C:plasma membrane"/>
    <property type="evidence" value="ECO:0007669"/>
    <property type="project" value="UniProtKB-SubCell"/>
</dbReference>
<evidence type="ECO:0000256" key="9">
    <source>
        <dbReference type="PROSITE-ProRule" id="PRU00192"/>
    </source>
</evidence>
<dbReference type="InterPro" id="IPR036028">
    <property type="entry name" value="SH3-like_dom_sf"/>
</dbReference>
<evidence type="ECO:0000259" key="11">
    <source>
        <dbReference type="PROSITE" id="PS50002"/>
    </source>
</evidence>
<feature type="domain" description="SH3" evidence="11">
    <location>
        <begin position="174"/>
        <end position="232"/>
    </location>
</feature>
<evidence type="ECO:0000256" key="7">
    <source>
        <dbReference type="ARBA" id="ARBA00023016"/>
    </source>
</evidence>
<evidence type="ECO:0000256" key="10">
    <source>
        <dbReference type="SAM" id="Phobius"/>
    </source>
</evidence>
<proteinExistence type="inferred from homology"/>
<organism evidence="12 13">
    <name type="scientific">Rhizopus azygosporus</name>
    <name type="common">Rhizopus microsporus var. azygosporus</name>
    <dbReference type="NCBI Taxonomy" id="86630"/>
    <lineage>
        <taxon>Eukaryota</taxon>
        <taxon>Fungi</taxon>
        <taxon>Fungi incertae sedis</taxon>
        <taxon>Mucoromycota</taxon>
        <taxon>Mucoromycotina</taxon>
        <taxon>Mucoromycetes</taxon>
        <taxon>Mucorales</taxon>
        <taxon>Mucorineae</taxon>
        <taxon>Rhizopodaceae</taxon>
        <taxon>Rhizopus</taxon>
    </lineage>
</organism>
<feature type="transmembrane region" description="Helical" evidence="10">
    <location>
        <begin position="67"/>
        <end position="87"/>
    </location>
</feature>
<gene>
    <name evidence="12" type="primary">SHO1_1</name>
    <name evidence="12" type="ORF">CU097_002649</name>
</gene>
<dbReference type="STRING" id="86630.A0A367IUA2"/>
<keyword evidence="7" id="KW-0346">Stress response</keyword>
<dbReference type="EMBL" id="PJQL01003599">
    <property type="protein sequence ID" value="RCH81061.1"/>
    <property type="molecule type" value="Genomic_DNA"/>
</dbReference>
<comment type="caution">
    <text evidence="12">The sequence shown here is derived from an EMBL/GenBank/DDBJ whole genome shotgun (WGS) entry which is preliminary data.</text>
</comment>
<comment type="similarity">
    <text evidence="2">Belongs to the SHO1 family.</text>
</comment>
<dbReference type="PROSITE" id="PS51257">
    <property type="entry name" value="PROKAR_LIPOPROTEIN"/>
    <property type="match status" value="1"/>
</dbReference>
<dbReference type="PRINTS" id="PR00452">
    <property type="entry name" value="SH3DOMAIN"/>
</dbReference>
<name>A0A367IUA2_RHIAZ</name>
<keyword evidence="13" id="KW-1185">Reference proteome</keyword>
<evidence type="ECO:0000256" key="2">
    <source>
        <dbReference type="ARBA" id="ARBA00009739"/>
    </source>
</evidence>
<evidence type="ECO:0000256" key="5">
    <source>
        <dbReference type="ARBA" id="ARBA00022692"/>
    </source>
</evidence>
<keyword evidence="3 9" id="KW-0728">SH3 domain</keyword>
<sequence length="232" mass="25799">MRLNVSHITKNPIVMVSTILAILGWLLMFIGACMIGGAGVFWWIVVYELLLLSGILFSIYKQVFHHYQLAFLVFLSVSIALLTQSVGSMLNRYYSGFQVAGVGSIFLIVMQFFWIILFGSTTDSAVFQYIYATHIPRTFDTAKESKLALAAAQEEEYVSTPHSQPIPAMTGQAPVNVFATALHPYQANPEDPNELSFVKGETLEILNRTGNWWQARKSDGSIGIVPSNYFAS</sequence>
<evidence type="ECO:0000256" key="4">
    <source>
        <dbReference type="ARBA" id="ARBA00022475"/>
    </source>
</evidence>
<evidence type="ECO:0000256" key="1">
    <source>
        <dbReference type="ARBA" id="ARBA00004651"/>
    </source>
</evidence>
<keyword evidence="6 10" id="KW-1133">Transmembrane helix</keyword>
<accession>A0A367IUA2</accession>
<dbReference type="SMART" id="SM00326">
    <property type="entry name" value="SH3"/>
    <property type="match status" value="1"/>
</dbReference>